<sequence>MSKFSDYLQIISQVNDLSNGSGNGQSVQWLFHCGMLFSTKDKWWGDFKFRQAVHEGIDITYFRTDKDNLQVFDDSIKVPAMDDGIIANICDDFLGQTLVVEHENSFIFNRRILFTYAHIIPEKRLKIGQTIEKSEVIAKVCNTCKNPQLPPHLHFSCFEASQQVLPEHLNWNLFSGGRDVNLIHPVFL</sequence>
<reference evidence="3" key="1">
    <citation type="submission" date="2016-10" db="EMBL/GenBank/DDBJ databases">
        <authorList>
            <person name="Varghese N."/>
            <person name="Submissions S."/>
        </authorList>
    </citation>
    <scope>NUCLEOTIDE SEQUENCE [LARGE SCALE GENOMIC DNA]</scope>
    <source>
        <strain evidence="3">DSM 3384</strain>
    </source>
</reference>
<proteinExistence type="predicted"/>
<keyword evidence="3" id="KW-1185">Reference proteome</keyword>
<dbReference type="CDD" id="cd12797">
    <property type="entry name" value="M23_peptidase"/>
    <property type="match status" value="1"/>
</dbReference>
<gene>
    <name evidence="2" type="ORF">SAMN04487931_105121</name>
</gene>
<dbReference type="AlphaFoldDB" id="A0A1H2GCQ7"/>
<evidence type="ECO:0000313" key="2">
    <source>
        <dbReference type="EMBL" id="SDU17168.1"/>
    </source>
</evidence>
<dbReference type="InterPro" id="IPR011055">
    <property type="entry name" value="Dup_hybrid_motif"/>
</dbReference>
<organism evidence="2 3">
    <name type="scientific">Desulfobacula phenolica</name>
    <dbReference type="NCBI Taxonomy" id="90732"/>
    <lineage>
        <taxon>Bacteria</taxon>
        <taxon>Pseudomonadati</taxon>
        <taxon>Thermodesulfobacteriota</taxon>
        <taxon>Desulfobacteria</taxon>
        <taxon>Desulfobacterales</taxon>
        <taxon>Desulfobacteraceae</taxon>
        <taxon>Desulfobacula</taxon>
    </lineage>
</organism>
<dbReference type="Pfam" id="PF01551">
    <property type="entry name" value="Peptidase_M23"/>
    <property type="match status" value="1"/>
</dbReference>
<dbReference type="Gene3D" id="2.70.70.10">
    <property type="entry name" value="Glucose Permease (Domain IIA)"/>
    <property type="match status" value="1"/>
</dbReference>
<dbReference type="Proteomes" id="UP000199608">
    <property type="component" value="Unassembled WGS sequence"/>
</dbReference>
<protein>
    <submittedName>
        <fullName evidence="2">Peptidase family M23</fullName>
    </submittedName>
</protein>
<dbReference type="RefSeq" id="WP_092233326.1">
    <property type="nucleotide sequence ID" value="NZ_FNLL01000005.1"/>
</dbReference>
<evidence type="ECO:0000313" key="3">
    <source>
        <dbReference type="Proteomes" id="UP000199608"/>
    </source>
</evidence>
<dbReference type="InterPro" id="IPR016047">
    <property type="entry name" value="M23ase_b-sheet_dom"/>
</dbReference>
<evidence type="ECO:0000259" key="1">
    <source>
        <dbReference type="Pfam" id="PF01551"/>
    </source>
</evidence>
<accession>A0A1H2GCQ7</accession>
<dbReference type="SUPFAM" id="SSF51261">
    <property type="entry name" value="Duplicated hybrid motif"/>
    <property type="match status" value="1"/>
</dbReference>
<dbReference type="EMBL" id="FNLL01000005">
    <property type="protein sequence ID" value="SDU17168.1"/>
    <property type="molecule type" value="Genomic_DNA"/>
</dbReference>
<name>A0A1H2GCQ7_9BACT</name>
<feature type="domain" description="M23ase beta-sheet core" evidence="1">
    <location>
        <begin position="77"/>
        <end position="164"/>
    </location>
</feature>